<dbReference type="AlphaFoldDB" id="A0A1Q5UQA2"/>
<keyword evidence="2" id="KW-1185">Reference proteome</keyword>
<organism evidence="1 2">
    <name type="scientific">Penicillium subrubescens</name>
    <dbReference type="NCBI Taxonomy" id="1316194"/>
    <lineage>
        <taxon>Eukaryota</taxon>
        <taxon>Fungi</taxon>
        <taxon>Dikarya</taxon>
        <taxon>Ascomycota</taxon>
        <taxon>Pezizomycotina</taxon>
        <taxon>Eurotiomycetes</taxon>
        <taxon>Eurotiomycetidae</taxon>
        <taxon>Eurotiales</taxon>
        <taxon>Aspergillaceae</taxon>
        <taxon>Penicillium</taxon>
    </lineage>
</organism>
<dbReference type="EMBL" id="MNBE01000071">
    <property type="protein sequence ID" value="OKP14657.1"/>
    <property type="molecule type" value="Genomic_DNA"/>
</dbReference>
<evidence type="ECO:0000313" key="2">
    <source>
        <dbReference type="Proteomes" id="UP000186955"/>
    </source>
</evidence>
<gene>
    <name evidence="1" type="ORF">PENSUB_11415</name>
</gene>
<protein>
    <submittedName>
        <fullName evidence="1">Uncharacterized protein</fullName>
    </submittedName>
</protein>
<reference evidence="1 2" key="1">
    <citation type="submission" date="2016-10" db="EMBL/GenBank/DDBJ databases">
        <title>Genome sequence of the ascomycete fungus Penicillium subrubescens.</title>
        <authorList>
            <person name="De Vries R.P."/>
            <person name="Peng M."/>
            <person name="Dilokpimol A."/>
            <person name="Hilden K."/>
            <person name="Makela M.R."/>
            <person name="Grigoriev I."/>
            <person name="Riley R."/>
            <person name="Granchi Z."/>
        </authorList>
    </citation>
    <scope>NUCLEOTIDE SEQUENCE [LARGE SCALE GENOMIC DNA]</scope>
    <source>
        <strain evidence="1 2">CBS 132785</strain>
    </source>
</reference>
<dbReference type="Proteomes" id="UP000186955">
    <property type="component" value="Unassembled WGS sequence"/>
</dbReference>
<evidence type="ECO:0000313" key="1">
    <source>
        <dbReference type="EMBL" id="OKP14657.1"/>
    </source>
</evidence>
<name>A0A1Q5UQA2_9EURO</name>
<sequence>MLNFNQGDLPSRRLECAELEWVGDDPRCMVIFMILWRRAGQHVHRAIRKIWGRMEFSSGIGSKSRFFTVARVFGLGPGLGPVQSRAWGIGANSEEESPLILSNPFGSGIPEVLMCGTMLKLA</sequence>
<comment type="caution">
    <text evidence="1">The sequence shown here is derived from an EMBL/GenBank/DDBJ whole genome shotgun (WGS) entry which is preliminary data.</text>
</comment>
<accession>A0A1Q5UQA2</accession>
<proteinExistence type="predicted"/>